<dbReference type="CDD" id="cd13639">
    <property type="entry name" value="PBP2_OpuAC_like"/>
    <property type="match status" value="1"/>
</dbReference>
<evidence type="ECO:0000256" key="4">
    <source>
        <dbReference type="ARBA" id="ARBA00023136"/>
    </source>
</evidence>
<name>A0A3Q9G541_9ACTO</name>
<evidence type="ECO:0000256" key="1">
    <source>
        <dbReference type="ARBA" id="ARBA00004236"/>
    </source>
</evidence>
<evidence type="ECO:0000256" key="6">
    <source>
        <dbReference type="SAM" id="SignalP"/>
    </source>
</evidence>
<proteinExistence type="predicted"/>
<evidence type="ECO:0000256" key="2">
    <source>
        <dbReference type="ARBA" id="ARBA00022448"/>
    </source>
</evidence>
<reference evidence="8 9" key="1">
    <citation type="submission" date="2018-12" db="EMBL/GenBank/DDBJ databases">
        <title>Complete genome sequence of Flaviflexus sp. H23T48.</title>
        <authorList>
            <person name="Bae J.-W."/>
            <person name="Lee J.-Y."/>
        </authorList>
    </citation>
    <scope>NUCLEOTIDE SEQUENCE [LARGE SCALE GENOMIC DNA]</scope>
    <source>
        <strain evidence="8 9">H23T48</strain>
    </source>
</reference>
<dbReference type="EMBL" id="CP034593">
    <property type="protein sequence ID" value="AZQ77610.1"/>
    <property type="molecule type" value="Genomic_DNA"/>
</dbReference>
<dbReference type="PANTHER" id="PTHR47737:SF1">
    <property type="entry name" value="GLYCINE BETAINE_PROLINE BETAINE TRANSPORT SYSTEM PERMEASE PROTEIN PROW"/>
    <property type="match status" value="1"/>
</dbReference>
<dbReference type="Gene3D" id="3.40.190.100">
    <property type="entry name" value="Glycine betaine-binding periplasmic protein, domain 2"/>
    <property type="match status" value="1"/>
</dbReference>
<dbReference type="PROSITE" id="PS51257">
    <property type="entry name" value="PROKAR_LIPOPROTEIN"/>
    <property type="match status" value="1"/>
</dbReference>
<feature type="chain" id="PRO_5038860699" evidence="6">
    <location>
        <begin position="22"/>
        <end position="332"/>
    </location>
</feature>
<dbReference type="SUPFAM" id="SSF53850">
    <property type="entry name" value="Periplasmic binding protein-like II"/>
    <property type="match status" value="1"/>
</dbReference>
<feature type="region of interest" description="Disordered" evidence="5">
    <location>
        <begin position="25"/>
        <end position="71"/>
    </location>
</feature>
<keyword evidence="6" id="KW-0732">Signal</keyword>
<comment type="subcellular location">
    <subcellularLocation>
        <location evidence="1">Cell membrane</location>
    </subcellularLocation>
</comment>
<keyword evidence="3" id="KW-1003">Cell membrane</keyword>
<evidence type="ECO:0000259" key="7">
    <source>
        <dbReference type="Pfam" id="PF04069"/>
    </source>
</evidence>
<feature type="signal peptide" evidence="6">
    <location>
        <begin position="1"/>
        <end position="21"/>
    </location>
</feature>
<dbReference type="Proteomes" id="UP000280344">
    <property type="component" value="Chromosome"/>
</dbReference>
<dbReference type="GO" id="GO:0015871">
    <property type="term" value="P:choline transport"/>
    <property type="evidence" value="ECO:0007669"/>
    <property type="project" value="TreeGrafter"/>
</dbReference>
<accession>A0A3Q9G541</accession>
<keyword evidence="2" id="KW-0813">Transport</keyword>
<dbReference type="GO" id="GO:0043190">
    <property type="term" value="C:ATP-binding cassette (ABC) transporter complex"/>
    <property type="evidence" value="ECO:0007669"/>
    <property type="project" value="InterPro"/>
</dbReference>
<sequence>MMIRKKAGVALTAALAMSMLAACGDDESADETAGNDTTEGTEETEGDDTTDTEGDDTEGDDATGGGSDEEILIGVPAGWDEGVVVSHMAEIALEEQGYEVELMDAEIGVIFTALADGDMDLLLDAWLPVTHANYIEEYGDDIEELGAWYSDAKLALAVNSDAPITSIDELAENADVFNNEIIGIDGGAGLTQTTQNETIPTYGLEGMEYKISSTAAMLAELDAAMSEGRDIVVTLWSPHWAYGAYDIRDLEDPEGTYGGAEEILSYGRADFTTDYPDVAEMLSNFELTAEELSDLENYVLNENADRDTAETVAEWMEENPEVADRMNVGSAE</sequence>
<dbReference type="InterPro" id="IPR007210">
    <property type="entry name" value="ABC_Gly_betaine_transp_sub-bd"/>
</dbReference>
<evidence type="ECO:0000256" key="3">
    <source>
        <dbReference type="ARBA" id="ARBA00022475"/>
    </source>
</evidence>
<dbReference type="PANTHER" id="PTHR47737">
    <property type="entry name" value="GLYCINE BETAINE/PROLINE BETAINE TRANSPORT SYSTEM PERMEASE PROTEIN PROW"/>
    <property type="match status" value="1"/>
</dbReference>
<dbReference type="Pfam" id="PF04069">
    <property type="entry name" value="OpuAC"/>
    <property type="match status" value="1"/>
</dbReference>
<evidence type="ECO:0000313" key="9">
    <source>
        <dbReference type="Proteomes" id="UP000280344"/>
    </source>
</evidence>
<dbReference type="AlphaFoldDB" id="A0A3Q9G541"/>
<organism evidence="8 9">
    <name type="scientific">Flaviflexus ciconiae</name>
    <dbReference type="NCBI Taxonomy" id="2496867"/>
    <lineage>
        <taxon>Bacteria</taxon>
        <taxon>Bacillati</taxon>
        <taxon>Actinomycetota</taxon>
        <taxon>Actinomycetes</taxon>
        <taxon>Actinomycetales</taxon>
        <taxon>Actinomycetaceae</taxon>
        <taxon>Flaviflexus</taxon>
    </lineage>
</organism>
<dbReference type="KEGG" id="flh:EJ997_09950"/>
<dbReference type="Gene3D" id="3.40.190.10">
    <property type="entry name" value="Periplasmic binding protein-like II"/>
    <property type="match status" value="1"/>
</dbReference>
<gene>
    <name evidence="8" type="ORF">EJ997_09950</name>
</gene>
<dbReference type="OrthoDB" id="9787902at2"/>
<dbReference type="RefSeq" id="WP_126704413.1">
    <property type="nucleotide sequence ID" value="NZ_CP034593.1"/>
</dbReference>
<feature type="domain" description="ABC-type glycine betaine transport system substrate-binding" evidence="7">
    <location>
        <begin position="71"/>
        <end position="318"/>
    </location>
</feature>
<dbReference type="GO" id="GO:0031460">
    <property type="term" value="P:glycine betaine transport"/>
    <property type="evidence" value="ECO:0007669"/>
    <property type="project" value="TreeGrafter"/>
</dbReference>
<keyword evidence="9" id="KW-1185">Reference proteome</keyword>
<protein>
    <submittedName>
        <fullName evidence="8">Glycine betaine ABC transporter substrate-binding protein</fullName>
    </submittedName>
</protein>
<evidence type="ECO:0000256" key="5">
    <source>
        <dbReference type="SAM" id="MobiDB-lite"/>
    </source>
</evidence>
<feature type="compositionally biased region" description="Acidic residues" evidence="5">
    <location>
        <begin position="39"/>
        <end position="71"/>
    </location>
</feature>
<evidence type="ECO:0000313" key="8">
    <source>
        <dbReference type="EMBL" id="AZQ77610.1"/>
    </source>
</evidence>
<dbReference type="GO" id="GO:0005275">
    <property type="term" value="F:amine transmembrane transporter activity"/>
    <property type="evidence" value="ECO:0007669"/>
    <property type="project" value="TreeGrafter"/>
</dbReference>
<keyword evidence="4" id="KW-0472">Membrane</keyword>
<dbReference type="GO" id="GO:0015226">
    <property type="term" value="F:carnitine transmembrane transporter activity"/>
    <property type="evidence" value="ECO:0007669"/>
    <property type="project" value="TreeGrafter"/>
</dbReference>